<feature type="domain" description="Filamentous haemagglutinin FhaB/tRNA nuclease CdiA-like TPS" evidence="6">
    <location>
        <begin position="32"/>
        <end position="144"/>
    </location>
</feature>
<dbReference type="PANTHER" id="PTHR12338">
    <property type="entry name" value="AUTOTRANSPORTER"/>
    <property type="match status" value="1"/>
</dbReference>
<evidence type="ECO:0000256" key="3">
    <source>
        <dbReference type="ARBA" id="ARBA00022729"/>
    </source>
</evidence>
<evidence type="ECO:0000313" key="7">
    <source>
        <dbReference type="EMBL" id="MBB3060935.1"/>
    </source>
</evidence>
<dbReference type="Proteomes" id="UP000535937">
    <property type="component" value="Unassembled WGS sequence"/>
</dbReference>
<sequence>MTRKLKKLTSAIKVWQLACAGMLAGQVISPAAFAGPKGGVITGGEGDITVDDLATIINQETDLLSIDWESFNISEEELVKFLQPDSSSVVLNRILDSNASEIRGRLESNGHVILANPRGVLFTETATINVGAITASGLDMDPADFMNGNFAFKAKSGSAGVVINRGIINAASAVLVGRQITNAPGSLISAEMVSLVAADEAVLTFDADGLIGVQVTKEVMENELGIDTAVLNQGQIDGTKVLMEASVSGDLFTSAVNNEGVVRARGIDTSGGIIRLTGSGSSVVNDGVLDASGSTGGQVVLEGDSAIHSGEIAVRGNAGVAGRAYVLGDEVTVSGDIDARGRAGGGEVLIGGDYQGKNSEIHNAEATRVTAEADIDASGIGNSDGGKVVVWADDSTYFAGSIRAESGKQGGDGGFVETSGKVNLNLGEDTMFVSTLSLGGGQTGNWLLDPGWLDIVDPGAGSCTNCVTVSSLESGLASNNVTITVADANTASGTGLTIPDDSDPATDYADGIRVRSSLNWSAATTLTLDSFSDIHIESGVSIEALNGNLSMIADGSFTSDGGIAVKNFSLSVGDTGSDTENRLGDVAVSGNGSVIGGTGLDSFILSSADDDLIVDDDKSFILSGNISFTAVDSVETGDGSDTVVGASGADWILTGANNEAENSGIFFSNVEVLSATDGGLIGTSSDDSFVLQADGDIAVKSMIFSGLDFVNGLAGINSLDASSYAQSLSLTGNDNELSAGSIIFSNIQNAVASALAGSTGADLFTVTGDNDLDAANISFTGLSSVDADAGVDTVEALGAVVLTGNSREAVTSGINFTGIDAVTGGSLEASDNADIFVITGGSAVTANDIAFEGISAIDAKLGSDSVTGLDGADWTLTGINSEAENSDITFSNVELLAAINGGLLGTSGDDNFALQASGDVAVNGMTFNSLDTVDGLGGTNSLDASAHAAGLALTGNDNQLSANSIIFSNIQDAVASALAGSTGADLFTVTGDNDLDAANISFTGLSSVDADAGIDTVAALGAVVLTGNSREAVTSGINFTGIDAVTGGSLEASDNADIFVITGGSAVTANDIAFEGISAIDAKLGSDSVTGLDGADWTLTGTDYEAENSGITFSNVETLAAVNAGLIGTAGDDSFVLNADGNVNAYNMTFSGLGSVDGSGGTNNSLDASVYAGGVALTGNSNQLSAASITFSNIQSAVAAALAGSSGADTFTITAANSLDASGISFSGVSTVNADIGSDTVAAINVMTLTGTSGEASTSGILFTAIESATGGSLEASDSADTFVVTDTNVVTANDIAFSGINSIDAKLGNDSVTGADGADWTLTGTDYEAENSGIIFSNVETLAAVNAGLIGTAGDDSFVMNADGSVDTYNMTFSGLGSVDGAGGTSNSLDASVYAGGVALTGNSNQLSAASITFSNIQSAVAAALAGSSGADTFTITAANSLDASGISFSGVSTVNADIGSDTVAAINVMTLTGTSGEASTSGILFTAIESATGGSLEASDSADTFVVTDTNGVTANDIAFSGISSVDAKLGADSVTGLDGADWTLTGAINEAENSGITFSNIELLTAINGGLIGTAGDDNFALQASGDVDVNSMTFTGLDSVDGLVGINALDASAYVAGLSLTDTDNQLSTGSVIFSNIQNAITTALAGSASVDLFTITADNALSAAGIDFTGLSSVSADAGSDAVAALGLVSLTGNSGEALTSSISFSGIESVSGGSLEGSDNADTFVVTGTNALTGNDIAFSGISSVDTKLGDDTVVAQTLVSLTGNSGEALTSGISFSGIESVSGGSLEGSDNADIFVITGTNTLTANDIAFDGISSVDAKLGSDSVTDDTNSNWTLTSLNNEAINSNITFTNVEILSAISGGLIGTSADESFVLQASGDVDVNGMTFSGMSAVNGMGGANSLDASTYVAGLTLTGDDNQLSAGSMVFSNIQNAVTAILAGSAGADLFTVTAANALDAVGISFTGLNSVDADIGSDTVAAQGIVSLTGVSGEAQTSGISFVGIESVSGGSLEGSDNADSFAVTGTNALTANDIAFSGINGVDAKLGSDSVTGLDGADWTLTGVASEAVNSGITFSSIEVLSAINGGLIGTGADESFVLQASGDVSTNGMTFDGLDSVDALGGTNTLDASAYAAGLSLTGTDNELGADSILFSNIQNAVAAALVGSSGADLFTITADNALNAAAISFTGLSSVNADAGSDTVAALGLVTLTGNSKEAITSGINFSAIESVTGGSLEGSDSADTFTITGANAVTANDISFNGISDVDAGLGSDSVTGASGSEWALLGTNQVENNGITFVNAEDFNATNSSLIGTSGDDSFILSASGSVSLGGMTFSGVAFVDAAEGIDSIDATAYSDGLFLTGANNELETDFLEIYNIEEASVETLYGTGLFSSDIFTVTGNNSISVDNISFSGLLNVFAGGGWDEIIYLGEIEGSGNKYTTSGIYFTGIEETTGNNSVFRITEGVGVVTVVGDGSVREESGQVHSGLVGVSGETGADFVIGQDETVWIIVDVNQVEASGMLFSDVEIFSSLNSSLWGTSSNDSFVLTDSYVGIGSMDFQGLISIDGLDGLDSLDASAYSQTLSLNGNNSQLEADGLIFSNFESAVASALSGTNSPEVFTITSSNSLDVAGISFSGLSSLNGADGGDTVNLISDVYLAESGTGFTSSGIEFSGIQSSVASAPVALFGSLSDESFSLVSDNVLDVIGIRFSNISSIDGGAGDDSIAALGTVTLTGGSKEAISSGINFSDIESITGGSLVASDLADTFVVTGNDSITANDIAFSGITGTIDGKLGNDSVTGADGADWTLTGVDYEAVNSGITFSNVEVLSAINGGLIGTAGNDSFVLQAGGEVGVHGMTFSGLDSVDGLAGSNSLDASAYTAGVALTGADNQLSADSLTFSNIQSAVASVLAGSSGADLFTITAADSLDAAEISFSGLGSVNAGTGSDTVTALNVVTLTGSNGEAGTSGIDFTGIEAVTGGSLEASDNADTFVVAGANAVIANEIAFSDISSVDAKLGADSVTGADGVDWTLTGVDYEAVNNGITFSNVETLAAVNGGLIGTASDDSFVLQASGDVGIYGMAFSGLGTVNGLAGSNSLDASAYAAGVALTGADDQLSAGSLTFSNIQSAVASALAGSSGADLFTITAANSLDAAGISFSGLGSVNAGTGSDTIAALNVVTLTGSNGEAGTSGIDFAGIEAVTGGSLEASDNADTFVVTGANAVTANEIAFSNISSVNAKEGIDSVTGTDGADWTLTGTNNEAVNNGITFSNVEVLNAINGGLIGTASDDSFVLQASGDVDIYDMSFSGLDSVDGLAGSNSLDASAYAAGVALTGTDNQLGTGSLTFSNIQSAVASVLTGSSGADLFTVTAANSLDAAGISFSGLGSVNAGTGSDTVAALNVVTLTGSNGEAGTSGIDFTGIEAVTGGSLEASDSADAFVITGANAVSANEIAFSGISSVDTRGGIDTVAGFTGSDWTAVGSTVAENSGITFSNVEVLSASNAGLVGTSGNDSFTLLADGSVGLLGMTFLDLDAVDALDGTDSLDASAFDTGLALTGIDQQLAAGGLVFSNIDDAVTAALTGTSGADTFSITGTGTLSAAGMDFSSVNSIAAGAGSDSVSSSASDTWALTANSDEAVHAGITFSAVESFSGGNGTLSGHTSGDSYSVDGVGTVSVDNMTFSDLADISGSSGTDSLQAIASVTLSGADGAFSTSSMNFSGFDLLTAADLVATGGDDSFQMLADSALDIYGLTISGVNSLDAGGGNDSVLGRNGLGYQLNSGASVTHDGIVFTGAEDFVGQNATLVATSGAEGFTMTAVDALNIDSTDLSFSGLVAVDAGDGADVLVALGSVTLSGTQAVTAGSIAFTNIDTVSGTGALTGTGGADQFTVVASNQLDSYGVRFEGVNSVAAAGGSDNLIGLDTESWQLSGTDNALSHASIDFTGLETTSGGNGVLTGSGSIDQFTITANNQVTANSITFTAITQVDAGADTDLVTSADGETWVLGVADGSAAAAGIEFANIETVAGGNVLVDAATNNASDNFVLSDSGQALSVRGIDFSSAGSVSAGADTGDSVTSNASEWQLTGADGELSVNGVELSGIDRVVTANALLRGTANSETFALAGEGALDVAGMAFEGIAEVAAGGGSDLLQGTAGADSFELAGSGDISVAGISFNGLETVAAGEGADTVSSSGASWTSVRSGEALVDGSAQATVNSMTVLFQDLELVDDAGSYAGQDIDAEYAFSSLDTLSVAGVTFAGLDSFAGGSGFDVLRGADIDAQWTLEAAQGTVSSGGQSLVFDGVESIVAGSGADQFTLSGGELTAIDTGAGNDRVLLAGTSLETLSLSEGNDQLQVDTDSSEGILLDGGSGDDEFQFNIADKTWQFTGSSSQVGNFQFSGFEWLDNNTDSLTLETDQNFDFVNGGDKSASFNRNGAGILFANSGVRLGYDGSGDITITSTGTGTIGGDLQADRAELIVAGDMDIVTDVNTLDVHTSGPDIDILVTAQKDLVIDEINAGRGNITINSAGFGSLTAETYGDTHLTAGTVKLGSELQQWTVIGSAINPLRMDVSQSVDIVSISYFEPDFIGQIPAFTSTGDELQSVAGAQAAQGLKSAVQNAVEDFAQVDPGIFNAVNPYSTGVDAVNTPEMRLTGEALVPLDNSTTPDDEDEFLDRSAELEENEEAPERERKRAALAPAGFGG</sequence>
<reference evidence="7 8" key="1">
    <citation type="submission" date="2020-08" db="EMBL/GenBank/DDBJ databases">
        <title>Genomic Encyclopedia of Type Strains, Phase III (KMG-III): the genomes of soil and plant-associated and newly described type strains.</title>
        <authorList>
            <person name="Whitman W."/>
        </authorList>
    </citation>
    <scope>NUCLEOTIDE SEQUENCE [LARGE SCALE GENOMIC DNA]</scope>
    <source>
        <strain evidence="7 8">CECT 8799</strain>
    </source>
</reference>
<dbReference type="Gene3D" id="2.160.20.10">
    <property type="entry name" value="Single-stranded right-handed beta-helix, Pectin lyase-like"/>
    <property type="match status" value="1"/>
</dbReference>
<keyword evidence="8" id="KW-1185">Reference proteome</keyword>
<comment type="subcellular location">
    <subcellularLocation>
        <location evidence="1">Secreted</location>
    </subcellularLocation>
</comment>
<evidence type="ECO:0000256" key="4">
    <source>
        <dbReference type="SAM" id="MobiDB-lite"/>
    </source>
</evidence>
<gene>
    <name evidence="7" type="ORF">FHS09_001765</name>
</gene>
<dbReference type="InterPro" id="IPR008638">
    <property type="entry name" value="FhaB/CdiA-like_TPS"/>
</dbReference>
<dbReference type="InterPro" id="IPR050909">
    <property type="entry name" value="Bact_Autotransporter_VF"/>
</dbReference>
<evidence type="ECO:0000256" key="1">
    <source>
        <dbReference type="ARBA" id="ARBA00004613"/>
    </source>
</evidence>
<dbReference type="GO" id="GO:0005576">
    <property type="term" value="C:extracellular region"/>
    <property type="evidence" value="ECO:0007669"/>
    <property type="project" value="UniProtKB-SubCell"/>
</dbReference>
<protein>
    <submittedName>
        <fullName evidence="7">Filamentous hemagglutinin family protein</fullName>
    </submittedName>
</protein>
<evidence type="ECO:0000256" key="5">
    <source>
        <dbReference type="SAM" id="SignalP"/>
    </source>
</evidence>
<name>A0A7W4WB00_9GAMM</name>
<dbReference type="SUPFAM" id="SSF51126">
    <property type="entry name" value="Pectin lyase-like"/>
    <property type="match status" value="1"/>
</dbReference>
<dbReference type="InterPro" id="IPR012334">
    <property type="entry name" value="Pectin_lyas_fold"/>
</dbReference>
<comment type="caution">
    <text evidence="7">The sequence shown here is derived from an EMBL/GenBank/DDBJ whole genome shotgun (WGS) entry which is preliminary data.</text>
</comment>
<dbReference type="PANTHER" id="PTHR12338:SF8">
    <property type="entry name" value="HEME_HEMOPEXIN-BINDING PROTEIN"/>
    <property type="match status" value="1"/>
</dbReference>
<evidence type="ECO:0000256" key="2">
    <source>
        <dbReference type="ARBA" id="ARBA00022525"/>
    </source>
</evidence>
<accession>A0A7W4WB00</accession>
<dbReference type="EMBL" id="JACHWZ010000007">
    <property type="protein sequence ID" value="MBB3060935.1"/>
    <property type="molecule type" value="Genomic_DNA"/>
</dbReference>
<keyword evidence="2" id="KW-0964">Secreted</keyword>
<dbReference type="RefSeq" id="WP_183458835.1">
    <property type="nucleotide sequence ID" value="NZ_JACHWZ010000007.1"/>
</dbReference>
<dbReference type="SMART" id="SM00912">
    <property type="entry name" value="Haemagg_act"/>
    <property type="match status" value="1"/>
</dbReference>
<feature type="chain" id="PRO_5031457447" evidence="5">
    <location>
        <begin position="35"/>
        <end position="4696"/>
    </location>
</feature>
<keyword evidence="3 5" id="KW-0732">Signal</keyword>
<evidence type="ECO:0000313" key="8">
    <source>
        <dbReference type="Proteomes" id="UP000535937"/>
    </source>
</evidence>
<dbReference type="InterPro" id="IPR011050">
    <property type="entry name" value="Pectin_lyase_fold/virulence"/>
</dbReference>
<feature type="region of interest" description="Disordered" evidence="4">
    <location>
        <begin position="4672"/>
        <end position="4696"/>
    </location>
</feature>
<evidence type="ECO:0000259" key="6">
    <source>
        <dbReference type="SMART" id="SM00912"/>
    </source>
</evidence>
<feature type="signal peptide" evidence="5">
    <location>
        <begin position="1"/>
        <end position="34"/>
    </location>
</feature>
<dbReference type="NCBIfam" id="TIGR01901">
    <property type="entry name" value="adhes_NPXG"/>
    <property type="match status" value="1"/>
</dbReference>
<proteinExistence type="predicted"/>
<organism evidence="7 8">
    <name type="scientific">Microbulbifer rhizosphaerae</name>
    <dbReference type="NCBI Taxonomy" id="1562603"/>
    <lineage>
        <taxon>Bacteria</taxon>
        <taxon>Pseudomonadati</taxon>
        <taxon>Pseudomonadota</taxon>
        <taxon>Gammaproteobacteria</taxon>
        <taxon>Cellvibrionales</taxon>
        <taxon>Microbulbiferaceae</taxon>
        <taxon>Microbulbifer</taxon>
    </lineage>
</organism>